<gene>
    <name evidence="2" type="ORF">DMP07_06200</name>
</gene>
<dbReference type="Proteomes" id="UP000267368">
    <property type="component" value="Unassembled WGS sequence"/>
</dbReference>
<reference evidence="3" key="1">
    <citation type="submission" date="2018-05" db="EMBL/GenBank/DDBJ databases">
        <title>Genome Sequencing of selected type strains of the family Eggerthellaceae.</title>
        <authorList>
            <person name="Danylec N."/>
            <person name="Stoll D.A."/>
            <person name="Doetsch A."/>
            <person name="Huch M."/>
        </authorList>
    </citation>
    <scope>NUCLEOTIDE SEQUENCE [LARGE SCALE GENOMIC DNA]</scope>
    <source>
        <strain evidence="3">DSM 17537</strain>
    </source>
</reference>
<dbReference type="PANTHER" id="PTHR31126">
    <property type="entry name" value="TYROSINE-PROTEIN PHOSPHATASE"/>
    <property type="match status" value="1"/>
</dbReference>
<comment type="similarity">
    <text evidence="1">Belongs to the protein-tyrosine phosphatase family.</text>
</comment>
<evidence type="ECO:0000313" key="2">
    <source>
        <dbReference type="EMBL" id="RNL19566.1"/>
    </source>
</evidence>
<dbReference type="PANTHER" id="PTHR31126:SF1">
    <property type="entry name" value="TYROSINE SPECIFIC PROTEIN PHOSPHATASES DOMAIN-CONTAINING PROTEIN"/>
    <property type="match status" value="1"/>
</dbReference>
<keyword evidence="3" id="KW-1185">Reference proteome</keyword>
<dbReference type="SUPFAM" id="SSF52799">
    <property type="entry name" value="(Phosphotyrosine protein) phosphatases II"/>
    <property type="match status" value="1"/>
</dbReference>
<sequence length="236" mass="25595">MVVDAPAVLREKFGLRSCAGLDGCEGRPTLFRSRALSDATADDVAALKALGIETVYDLRKETERVANPEPAIVCEAFDVRTCPVDLQDDAARTQETKSRHVKAAYGKPGDRMLFLYGVMADHQAAVRDIVAAILSDGKPALVHCANGKDRVGVVCASAQLVCGVPGEAVMADYLLTNECNAEMNKRDLAHYAGLMPPDAVEVLAAMFEAREEYLKVFVDSVEARFGSFNEWIDARL</sequence>
<proteinExistence type="inferred from homology"/>
<dbReference type="Pfam" id="PF13350">
    <property type="entry name" value="Y_phosphatase3"/>
    <property type="match status" value="1"/>
</dbReference>
<evidence type="ECO:0000256" key="1">
    <source>
        <dbReference type="ARBA" id="ARBA00009580"/>
    </source>
</evidence>
<evidence type="ECO:0000313" key="3">
    <source>
        <dbReference type="Proteomes" id="UP000267368"/>
    </source>
</evidence>
<dbReference type="InterPro" id="IPR026893">
    <property type="entry name" value="Tyr/Ser_Pase_IphP-type"/>
</dbReference>
<evidence type="ECO:0008006" key="4">
    <source>
        <dbReference type="Google" id="ProtNLM"/>
    </source>
</evidence>
<protein>
    <recommendedName>
        <fullName evidence="4">Protein-tyrosine-phosphatase</fullName>
    </recommendedName>
</protein>
<comment type="caution">
    <text evidence="2">The sequence shown here is derived from an EMBL/GenBank/DDBJ whole genome shotgun (WGS) entry which is preliminary data.</text>
</comment>
<accession>A0A3N0AG62</accession>
<name>A0A3N0AG62_9ACTN</name>
<dbReference type="GO" id="GO:0004721">
    <property type="term" value="F:phosphoprotein phosphatase activity"/>
    <property type="evidence" value="ECO:0007669"/>
    <property type="project" value="InterPro"/>
</dbReference>
<dbReference type="EMBL" id="QICB01000004">
    <property type="protein sequence ID" value="RNL19566.1"/>
    <property type="molecule type" value="Genomic_DNA"/>
</dbReference>
<dbReference type="AlphaFoldDB" id="A0A3N0AG62"/>
<dbReference type="Gene3D" id="3.90.190.10">
    <property type="entry name" value="Protein tyrosine phosphatase superfamily"/>
    <property type="match status" value="1"/>
</dbReference>
<dbReference type="InterPro" id="IPR029021">
    <property type="entry name" value="Prot-tyrosine_phosphatase-like"/>
</dbReference>
<organism evidence="2 3">
    <name type="scientific">Slackia faecicanis</name>
    <dbReference type="NCBI Taxonomy" id="255723"/>
    <lineage>
        <taxon>Bacteria</taxon>
        <taxon>Bacillati</taxon>
        <taxon>Actinomycetota</taxon>
        <taxon>Coriobacteriia</taxon>
        <taxon>Eggerthellales</taxon>
        <taxon>Eggerthellaceae</taxon>
        <taxon>Slackia</taxon>
    </lineage>
</organism>